<name>A0ABW3N3D7_9MICO</name>
<dbReference type="CDD" id="cd17369">
    <property type="entry name" value="MFS_ShiA_like"/>
    <property type="match status" value="1"/>
</dbReference>
<evidence type="ECO:0000256" key="1">
    <source>
        <dbReference type="ARBA" id="ARBA00004651"/>
    </source>
</evidence>
<dbReference type="PANTHER" id="PTHR43045:SF1">
    <property type="entry name" value="SHIKIMATE TRANSPORTER"/>
    <property type="match status" value="1"/>
</dbReference>
<evidence type="ECO:0000256" key="5">
    <source>
        <dbReference type="ARBA" id="ARBA00022989"/>
    </source>
</evidence>
<evidence type="ECO:0000259" key="8">
    <source>
        <dbReference type="PROSITE" id="PS50850"/>
    </source>
</evidence>
<feature type="transmembrane region" description="Helical" evidence="7">
    <location>
        <begin position="109"/>
        <end position="129"/>
    </location>
</feature>
<evidence type="ECO:0000256" key="2">
    <source>
        <dbReference type="ARBA" id="ARBA00022448"/>
    </source>
</evidence>
<feature type="transmembrane region" description="Helical" evidence="7">
    <location>
        <begin position="185"/>
        <end position="204"/>
    </location>
</feature>
<dbReference type="Gene3D" id="1.20.1250.20">
    <property type="entry name" value="MFS general substrate transporter like domains"/>
    <property type="match status" value="1"/>
</dbReference>
<gene>
    <name evidence="9" type="ORF">ACFQ2V_20145</name>
</gene>
<feature type="transmembrane region" description="Helical" evidence="7">
    <location>
        <begin position="333"/>
        <end position="353"/>
    </location>
</feature>
<evidence type="ECO:0000256" key="3">
    <source>
        <dbReference type="ARBA" id="ARBA00022475"/>
    </source>
</evidence>
<dbReference type="InterPro" id="IPR005828">
    <property type="entry name" value="MFS_sugar_transport-like"/>
</dbReference>
<dbReference type="InterPro" id="IPR020846">
    <property type="entry name" value="MFS_dom"/>
</dbReference>
<dbReference type="PROSITE" id="PS50850">
    <property type="entry name" value="MFS"/>
    <property type="match status" value="1"/>
</dbReference>
<dbReference type="PANTHER" id="PTHR43045">
    <property type="entry name" value="SHIKIMATE TRANSPORTER"/>
    <property type="match status" value="1"/>
</dbReference>
<feature type="transmembrane region" description="Helical" evidence="7">
    <location>
        <begin position="49"/>
        <end position="73"/>
    </location>
</feature>
<feature type="transmembrane region" description="Helical" evidence="7">
    <location>
        <begin position="398"/>
        <end position="416"/>
    </location>
</feature>
<proteinExistence type="predicted"/>
<sequence length="439" mass="46097">MSQPQTTAVRRVGLASLMGTTIEYYDFFIYGTAAALVFGHVFFPKADPVTGTLLSFATYGVAFVARPLGGIVFGHFGDRVGRKTALVITLVTMGVATVGVGVVPSYASIGVAAPIILVALRFLQGIALGGEYGGAVLMTVEHSPAHRRGFYGSWVQTGAQFGLIIANVLYLILGSAMGDDTFKSWGWRVPFIASAILVIIGLVVRLKLEESPEFQELKKSSAIESMPLREVVRGHLGSVLLIAGTALSFSVVFYAVSTWGLAYGIGQGFTKNQMLLAIIASAAWTIILAIVAGAWSDRVGRKPLFVAGNLIMLVAIFPWAAAMQSHNQTALVLAYLGMMTGYALTWATIGVMMSEAFTGAIRYTGLSLGYTIGVIVGGAITPIVLTQLTAKTSSTAPIVLWVAGACLISAVCALPLRRLAAATPGRDAVRPTAAAEAAL</sequence>
<keyword evidence="2" id="KW-0813">Transport</keyword>
<evidence type="ECO:0000313" key="9">
    <source>
        <dbReference type="EMBL" id="MFD1056623.1"/>
    </source>
</evidence>
<feature type="transmembrane region" description="Helical" evidence="7">
    <location>
        <begin position="150"/>
        <end position="173"/>
    </location>
</feature>
<keyword evidence="10" id="KW-1185">Reference proteome</keyword>
<protein>
    <submittedName>
        <fullName evidence="9">MFS transporter</fullName>
    </submittedName>
</protein>
<evidence type="ECO:0000256" key="7">
    <source>
        <dbReference type="SAM" id="Phobius"/>
    </source>
</evidence>
<dbReference type="InterPro" id="IPR036259">
    <property type="entry name" value="MFS_trans_sf"/>
</dbReference>
<organism evidence="9 10">
    <name type="scientific">Terrabacter terrigena</name>
    <dbReference type="NCBI Taxonomy" id="574718"/>
    <lineage>
        <taxon>Bacteria</taxon>
        <taxon>Bacillati</taxon>
        <taxon>Actinomycetota</taxon>
        <taxon>Actinomycetes</taxon>
        <taxon>Micrococcales</taxon>
        <taxon>Intrasporangiaceae</taxon>
        <taxon>Terrabacter</taxon>
    </lineage>
</organism>
<keyword evidence="5 7" id="KW-1133">Transmembrane helix</keyword>
<dbReference type="Proteomes" id="UP001597046">
    <property type="component" value="Unassembled WGS sequence"/>
</dbReference>
<feature type="transmembrane region" description="Helical" evidence="7">
    <location>
        <begin position="24"/>
        <end position="43"/>
    </location>
</feature>
<dbReference type="PROSITE" id="PS00216">
    <property type="entry name" value="SUGAR_TRANSPORT_1"/>
    <property type="match status" value="1"/>
</dbReference>
<keyword evidence="3" id="KW-1003">Cell membrane</keyword>
<comment type="caution">
    <text evidence="9">The sequence shown here is derived from an EMBL/GenBank/DDBJ whole genome shotgun (WGS) entry which is preliminary data.</text>
</comment>
<feature type="transmembrane region" description="Helical" evidence="7">
    <location>
        <begin position="239"/>
        <end position="262"/>
    </location>
</feature>
<dbReference type="Pfam" id="PF00083">
    <property type="entry name" value="Sugar_tr"/>
    <property type="match status" value="2"/>
</dbReference>
<evidence type="ECO:0000313" key="10">
    <source>
        <dbReference type="Proteomes" id="UP001597046"/>
    </source>
</evidence>
<dbReference type="InterPro" id="IPR005829">
    <property type="entry name" value="Sugar_transporter_CS"/>
</dbReference>
<keyword evidence="6 7" id="KW-0472">Membrane</keyword>
<feature type="transmembrane region" description="Helical" evidence="7">
    <location>
        <begin position="365"/>
        <end position="386"/>
    </location>
</feature>
<dbReference type="SUPFAM" id="SSF103473">
    <property type="entry name" value="MFS general substrate transporter"/>
    <property type="match status" value="1"/>
</dbReference>
<accession>A0ABW3N3D7</accession>
<evidence type="ECO:0000256" key="6">
    <source>
        <dbReference type="ARBA" id="ARBA00023136"/>
    </source>
</evidence>
<feature type="domain" description="Major facilitator superfamily (MFS) profile" evidence="8">
    <location>
        <begin position="12"/>
        <end position="421"/>
    </location>
</feature>
<feature type="transmembrane region" description="Helical" evidence="7">
    <location>
        <begin position="274"/>
        <end position="296"/>
    </location>
</feature>
<reference evidence="10" key="1">
    <citation type="journal article" date="2019" name="Int. J. Syst. Evol. Microbiol.">
        <title>The Global Catalogue of Microorganisms (GCM) 10K type strain sequencing project: providing services to taxonomists for standard genome sequencing and annotation.</title>
        <authorList>
            <consortium name="The Broad Institute Genomics Platform"/>
            <consortium name="The Broad Institute Genome Sequencing Center for Infectious Disease"/>
            <person name="Wu L."/>
            <person name="Ma J."/>
        </authorList>
    </citation>
    <scope>NUCLEOTIDE SEQUENCE [LARGE SCALE GENOMIC DNA]</scope>
    <source>
        <strain evidence="10">CCUG 57508</strain>
    </source>
</reference>
<dbReference type="RefSeq" id="WP_386054731.1">
    <property type="nucleotide sequence ID" value="NZ_JBHTKH010000022.1"/>
</dbReference>
<dbReference type="EMBL" id="JBHTKH010000022">
    <property type="protein sequence ID" value="MFD1056623.1"/>
    <property type="molecule type" value="Genomic_DNA"/>
</dbReference>
<feature type="transmembrane region" description="Helical" evidence="7">
    <location>
        <begin position="85"/>
        <end position="103"/>
    </location>
</feature>
<evidence type="ECO:0000256" key="4">
    <source>
        <dbReference type="ARBA" id="ARBA00022692"/>
    </source>
</evidence>
<keyword evidence="4 7" id="KW-0812">Transmembrane</keyword>
<feature type="transmembrane region" description="Helical" evidence="7">
    <location>
        <begin position="303"/>
        <end position="321"/>
    </location>
</feature>
<comment type="subcellular location">
    <subcellularLocation>
        <location evidence="1">Cell membrane</location>
        <topology evidence="1">Multi-pass membrane protein</topology>
    </subcellularLocation>
</comment>